<dbReference type="Pfam" id="PF06102">
    <property type="entry name" value="RRP36"/>
    <property type="match status" value="1"/>
</dbReference>
<evidence type="ECO:0000313" key="13">
    <source>
        <dbReference type="EMBL" id="ORY71256.1"/>
    </source>
</evidence>
<evidence type="ECO:0000256" key="12">
    <source>
        <dbReference type="SAM" id="MobiDB-lite"/>
    </source>
</evidence>
<protein>
    <recommendedName>
        <fullName evidence="10">rRNA biogenesis protein RRP36</fullName>
    </recommendedName>
</protein>
<dbReference type="GeneID" id="63771129"/>
<dbReference type="FunCoup" id="A0A1Y2EJ42">
    <property type="interactions" value="537"/>
</dbReference>
<feature type="compositionally biased region" description="Basic residues" evidence="12">
    <location>
        <begin position="1"/>
        <end position="11"/>
    </location>
</feature>
<dbReference type="InterPro" id="IPR009292">
    <property type="entry name" value="RRP36"/>
</dbReference>
<evidence type="ECO:0000313" key="14">
    <source>
        <dbReference type="Proteomes" id="UP000193689"/>
    </source>
</evidence>
<dbReference type="PANTHER" id="PTHR21738">
    <property type="entry name" value="RIBOSOMAL RNA PROCESSING PROTEIN 36 HOMOLOG"/>
    <property type="match status" value="1"/>
</dbReference>
<proteinExistence type="inferred from homology"/>
<keyword evidence="4 10" id="KW-0690">Ribosome biogenesis</keyword>
<evidence type="ECO:0000256" key="5">
    <source>
        <dbReference type="ARBA" id="ARBA00022552"/>
    </source>
</evidence>
<feature type="compositionally biased region" description="Basic and acidic residues" evidence="12">
    <location>
        <begin position="155"/>
        <end position="171"/>
    </location>
</feature>
<evidence type="ECO:0000256" key="4">
    <source>
        <dbReference type="ARBA" id="ARBA00022517"/>
    </source>
</evidence>
<evidence type="ECO:0000256" key="9">
    <source>
        <dbReference type="ARBA" id="ARBA00025053"/>
    </source>
</evidence>
<dbReference type="OrthoDB" id="448446at2759"/>
<comment type="caution">
    <text evidence="13">The sequence shown here is derived from an EMBL/GenBank/DDBJ whole genome shotgun (WGS) entry which is preliminary data.</text>
</comment>
<comment type="function">
    <text evidence="9 10">Component of the 90S pre-ribosome involved in the maturation of rRNAs. Required for early cleavages of the pre-RNAs in the 40S ribosomal subunit maturation pathway.</text>
</comment>
<dbReference type="PANTHER" id="PTHR21738:SF0">
    <property type="entry name" value="RIBOSOMAL RNA PROCESSING PROTEIN 36 HOMOLOG"/>
    <property type="match status" value="1"/>
</dbReference>
<evidence type="ECO:0000256" key="6">
    <source>
        <dbReference type="ARBA" id="ARBA00023054"/>
    </source>
</evidence>
<dbReference type="EMBL" id="MCFJ01000001">
    <property type="protein sequence ID" value="ORY71256.1"/>
    <property type="molecule type" value="Genomic_DNA"/>
</dbReference>
<dbReference type="GO" id="GO:0005730">
    <property type="term" value="C:nucleolus"/>
    <property type="evidence" value="ECO:0007669"/>
    <property type="project" value="UniProtKB-SubCell"/>
</dbReference>
<reference evidence="13 14" key="1">
    <citation type="submission" date="2016-07" db="EMBL/GenBank/DDBJ databases">
        <title>Pervasive Adenine N6-methylation of Active Genes in Fungi.</title>
        <authorList>
            <consortium name="DOE Joint Genome Institute"/>
            <person name="Mondo S.J."/>
            <person name="Dannebaum R.O."/>
            <person name="Kuo R.C."/>
            <person name="Labutti K."/>
            <person name="Haridas S."/>
            <person name="Kuo A."/>
            <person name="Salamov A."/>
            <person name="Ahrendt S.R."/>
            <person name="Lipzen A."/>
            <person name="Sullivan W."/>
            <person name="Andreopoulos W.B."/>
            <person name="Clum A."/>
            <person name="Lindquist E."/>
            <person name="Daum C."/>
            <person name="Ramamoorthy G.K."/>
            <person name="Gryganskyi A."/>
            <person name="Culley D."/>
            <person name="Magnuson J.K."/>
            <person name="James T.Y."/>
            <person name="O'Malley M.A."/>
            <person name="Stajich J.E."/>
            <person name="Spatafora J.W."/>
            <person name="Visel A."/>
            <person name="Grigoriev I.V."/>
        </authorList>
    </citation>
    <scope>NUCLEOTIDE SEQUENCE [LARGE SCALE GENOMIC DNA]</scope>
    <source>
        <strain evidence="13 14">CBS 129021</strain>
    </source>
</reference>
<keyword evidence="5 10" id="KW-0698">rRNA processing</keyword>
<comment type="subcellular location">
    <subcellularLocation>
        <location evidence="1 10">Nucleus</location>
        <location evidence="1 10">Nucleolus</location>
    </subcellularLocation>
</comment>
<evidence type="ECO:0000256" key="7">
    <source>
        <dbReference type="ARBA" id="ARBA00023242"/>
    </source>
</evidence>
<evidence type="ECO:0000256" key="2">
    <source>
        <dbReference type="ARBA" id="ARBA00009418"/>
    </source>
</evidence>
<comment type="subunit">
    <text evidence="3 10">Associates with 90S and pre-40S pre-ribosomal particles.</text>
</comment>
<evidence type="ECO:0000256" key="8">
    <source>
        <dbReference type="ARBA" id="ARBA00023274"/>
    </source>
</evidence>
<accession>A0A1Y2EJ42</accession>
<evidence type="ECO:0000256" key="1">
    <source>
        <dbReference type="ARBA" id="ARBA00004604"/>
    </source>
</evidence>
<keyword evidence="14" id="KW-1185">Reference proteome</keyword>
<feature type="region of interest" description="Disordered" evidence="12">
    <location>
        <begin position="1"/>
        <end position="184"/>
    </location>
</feature>
<comment type="similarity">
    <text evidence="2 10">Belongs to the RRP36 family.</text>
</comment>
<keyword evidence="8 10" id="KW-0687">Ribonucleoprotein</keyword>
<feature type="compositionally biased region" description="Low complexity" evidence="12">
    <location>
        <begin position="101"/>
        <end position="112"/>
    </location>
</feature>
<dbReference type="RefSeq" id="XP_040720848.1">
    <property type="nucleotide sequence ID" value="XM_040854917.1"/>
</dbReference>
<name>A0A1Y2EJ42_9PEZI</name>
<keyword evidence="6 11" id="KW-0175">Coiled coil</keyword>
<gene>
    <name evidence="13" type="ORF">BCR38DRAFT_329982</name>
</gene>
<evidence type="ECO:0000256" key="10">
    <source>
        <dbReference type="RuleBase" id="RU368027"/>
    </source>
</evidence>
<feature type="compositionally biased region" description="Acidic residues" evidence="12">
    <location>
        <begin position="27"/>
        <end position="70"/>
    </location>
</feature>
<dbReference type="GO" id="GO:0000462">
    <property type="term" value="P:maturation of SSU-rRNA from tricistronic rRNA transcript (SSU-rRNA, 5.8S rRNA, LSU-rRNA)"/>
    <property type="evidence" value="ECO:0007669"/>
    <property type="project" value="TreeGrafter"/>
</dbReference>
<dbReference type="GO" id="GO:0030686">
    <property type="term" value="C:90S preribosome"/>
    <property type="evidence" value="ECO:0007669"/>
    <property type="project" value="TreeGrafter"/>
</dbReference>
<dbReference type="AlphaFoldDB" id="A0A1Y2EJ42"/>
<evidence type="ECO:0000256" key="11">
    <source>
        <dbReference type="SAM" id="Coils"/>
    </source>
</evidence>
<keyword evidence="7 10" id="KW-0539">Nucleus</keyword>
<feature type="coiled-coil region" evidence="11">
    <location>
        <begin position="217"/>
        <end position="284"/>
    </location>
</feature>
<organism evidence="13 14">
    <name type="scientific">Pseudomassariella vexata</name>
    <dbReference type="NCBI Taxonomy" id="1141098"/>
    <lineage>
        <taxon>Eukaryota</taxon>
        <taxon>Fungi</taxon>
        <taxon>Dikarya</taxon>
        <taxon>Ascomycota</taxon>
        <taxon>Pezizomycotina</taxon>
        <taxon>Sordariomycetes</taxon>
        <taxon>Xylariomycetidae</taxon>
        <taxon>Amphisphaeriales</taxon>
        <taxon>Pseudomassariaceae</taxon>
        <taxon>Pseudomassariella</taxon>
    </lineage>
</organism>
<dbReference type="Proteomes" id="UP000193689">
    <property type="component" value="Unassembled WGS sequence"/>
</dbReference>
<dbReference type="InParanoid" id="A0A1Y2EJ42"/>
<evidence type="ECO:0000256" key="3">
    <source>
        <dbReference type="ARBA" id="ARBA00011167"/>
    </source>
</evidence>
<dbReference type="STRING" id="1141098.A0A1Y2EJ42"/>
<sequence length="312" mass="35267">MGPSKSSKRKLPFSGLQRRVRARKEEPEPEEIIESSEGSEDEDEDASDNEDESQSDASSDEDEYKEDAEPTLDPSQISFGELAKVQASLPPRKGRRKTAPSDSGSGSGSESGADADEAEATTTYGYDPKRTFKPVQGRSSKHAPAEQTSKRAVTRKREVVPVHKPTARDPRFGPLGAHGPPSEDAVRKNYSFLSEYRDAEIATLRATIKKTKDPRAKEELQRALISMQSKKLAQQRKDEARAVLEEHRKQEKEAVKQGKKPFYLKKAEQKKQVLVKRFEGLKKRDVDKAIERKRKKIVSKEKKDLPWVRRER</sequence>